<reference evidence="1" key="1">
    <citation type="submission" date="2016-04" db="EMBL/GenBank/DDBJ databases">
        <authorList>
            <person name="Evans L.H."/>
            <person name="Alamgir A."/>
            <person name="Owens N."/>
            <person name="Weber N.D."/>
            <person name="Virtaneva K."/>
            <person name="Barbian K."/>
            <person name="Babar A."/>
            <person name="Rosenke K."/>
        </authorList>
    </citation>
    <scope>NUCLEOTIDE SEQUENCE [LARGE SCALE GENOMIC DNA]</scope>
    <source>
        <strain evidence="1">CBS 101.48</strain>
    </source>
</reference>
<accession>A0A168S3S8</accession>
<name>A0A168S3S8_ABSGL</name>
<dbReference type="EMBL" id="LT554852">
    <property type="protein sequence ID" value="SAM07768.1"/>
    <property type="molecule type" value="Genomic_DNA"/>
</dbReference>
<dbReference type="AlphaFoldDB" id="A0A168S3S8"/>
<dbReference type="OrthoDB" id="2414043at2759"/>
<protein>
    <submittedName>
        <fullName evidence="1">Uncharacterized protein</fullName>
    </submittedName>
</protein>
<organism evidence="1">
    <name type="scientific">Absidia glauca</name>
    <name type="common">Pin mould</name>
    <dbReference type="NCBI Taxonomy" id="4829"/>
    <lineage>
        <taxon>Eukaryota</taxon>
        <taxon>Fungi</taxon>
        <taxon>Fungi incertae sedis</taxon>
        <taxon>Mucoromycota</taxon>
        <taxon>Mucoromycotina</taxon>
        <taxon>Mucoromycetes</taxon>
        <taxon>Mucorales</taxon>
        <taxon>Cunninghamellaceae</taxon>
        <taxon>Absidia</taxon>
    </lineage>
</organism>
<evidence type="ECO:0000313" key="2">
    <source>
        <dbReference type="Proteomes" id="UP000078561"/>
    </source>
</evidence>
<evidence type="ECO:0000313" key="1">
    <source>
        <dbReference type="EMBL" id="SAM07768.1"/>
    </source>
</evidence>
<dbReference type="InParanoid" id="A0A168S3S8"/>
<gene>
    <name evidence="1" type="primary">ABSGL_13425.1 scaffold 14161</name>
</gene>
<dbReference type="Proteomes" id="UP000078561">
    <property type="component" value="Unassembled WGS sequence"/>
</dbReference>
<keyword evidence="2" id="KW-1185">Reference proteome</keyword>
<proteinExistence type="predicted"/>
<sequence length="111" mass="12885">MRTIVFELLNKKFDDQYTFDLQGYPYENNQPRHQKYTAPSTFLSLDEITLGGMGGQCLSLLRTVQFDDRYDQRYSKEFVSVPLYPGRAVLAENEKSDDISTPFLSDQDEKV</sequence>